<protein>
    <recommendedName>
        <fullName evidence="5">Leucine-rich repeat-containing N-terminal plant-type domain-containing protein</fullName>
    </recommendedName>
</protein>
<keyword evidence="1" id="KW-0433">Leucine-rich repeat</keyword>
<organism evidence="6">
    <name type="scientific">Salix viminalis</name>
    <name type="common">Common osier</name>
    <name type="synonym">Basket willow</name>
    <dbReference type="NCBI Taxonomy" id="40686"/>
    <lineage>
        <taxon>Eukaryota</taxon>
        <taxon>Viridiplantae</taxon>
        <taxon>Streptophyta</taxon>
        <taxon>Embryophyta</taxon>
        <taxon>Tracheophyta</taxon>
        <taxon>Spermatophyta</taxon>
        <taxon>Magnoliopsida</taxon>
        <taxon>eudicotyledons</taxon>
        <taxon>Gunneridae</taxon>
        <taxon>Pentapetalae</taxon>
        <taxon>rosids</taxon>
        <taxon>fabids</taxon>
        <taxon>Malpighiales</taxon>
        <taxon>Salicaceae</taxon>
        <taxon>Saliceae</taxon>
        <taxon>Salix</taxon>
    </lineage>
</organism>
<dbReference type="EMBL" id="CAADRP010001896">
    <property type="protein sequence ID" value="VFU55732.1"/>
    <property type="molecule type" value="Genomic_DNA"/>
</dbReference>
<evidence type="ECO:0000256" key="3">
    <source>
        <dbReference type="ARBA" id="ARBA00022737"/>
    </source>
</evidence>
<dbReference type="AlphaFoldDB" id="A0A6N2MRJ3"/>
<dbReference type="SUPFAM" id="SSF52058">
    <property type="entry name" value="L domain-like"/>
    <property type="match status" value="1"/>
</dbReference>
<dbReference type="InterPro" id="IPR053211">
    <property type="entry name" value="DNA_repair-toleration"/>
</dbReference>
<name>A0A6N2MRJ3_SALVM</name>
<accession>A0A6N2MRJ3</accession>
<dbReference type="Pfam" id="PF00560">
    <property type="entry name" value="LRR_1"/>
    <property type="match status" value="1"/>
</dbReference>
<dbReference type="InterPro" id="IPR001611">
    <property type="entry name" value="Leu-rich_rpt"/>
</dbReference>
<evidence type="ECO:0000259" key="5">
    <source>
        <dbReference type="Pfam" id="PF08263"/>
    </source>
</evidence>
<evidence type="ECO:0000256" key="4">
    <source>
        <dbReference type="SAM" id="SignalP"/>
    </source>
</evidence>
<keyword evidence="3" id="KW-0677">Repeat</keyword>
<dbReference type="PANTHER" id="PTHR48060:SF21">
    <property type="entry name" value="L DOMAIN-LIKE PROTEIN"/>
    <property type="match status" value="1"/>
</dbReference>
<sequence length="129" mass="14488">MALFNPFHGILLICMSFSLETATAATFLNVSDRLALLDFRKLITQDPHKIMSSWNDSIHFCNWVGINLLNNSFHGELPEELGRLSRLQHFNVSFNFFGGRIPTNLTHCTELTVLSVGGNTAYWGDSTPD</sequence>
<dbReference type="Pfam" id="PF08263">
    <property type="entry name" value="LRRNT_2"/>
    <property type="match status" value="1"/>
</dbReference>
<dbReference type="PANTHER" id="PTHR48060">
    <property type="entry name" value="DNA DAMAGE-REPAIR/TOLERATION PROTEIN DRT100"/>
    <property type="match status" value="1"/>
</dbReference>
<feature type="domain" description="Leucine-rich repeat-containing N-terminal plant-type" evidence="5">
    <location>
        <begin position="31"/>
        <end position="66"/>
    </location>
</feature>
<dbReference type="Gene3D" id="3.80.10.10">
    <property type="entry name" value="Ribonuclease Inhibitor"/>
    <property type="match status" value="1"/>
</dbReference>
<evidence type="ECO:0000313" key="6">
    <source>
        <dbReference type="EMBL" id="VFU55732.1"/>
    </source>
</evidence>
<evidence type="ECO:0000256" key="2">
    <source>
        <dbReference type="ARBA" id="ARBA00022729"/>
    </source>
</evidence>
<evidence type="ECO:0000256" key="1">
    <source>
        <dbReference type="ARBA" id="ARBA00022614"/>
    </source>
</evidence>
<keyword evidence="2 4" id="KW-0732">Signal</keyword>
<gene>
    <name evidence="6" type="ORF">SVIM_LOCUS397453</name>
</gene>
<reference evidence="6" key="1">
    <citation type="submission" date="2019-03" db="EMBL/GenBank/DDBJ databases">
        <authorList>
            <person name="Mank J."/>
            <person name="Almeida P."/>
        </authorList>
    </citation>
    <scope>NUCLEOTIDE SEQUENCE</scope>
    <source>
        <strain evidence="6">78183</strain>
    </source>
</reference>
<dbReference type="InterPro" id="IPR013210">
    <property type="entry name" value="LRR_N_plant-typ"/>
</dbReference>
<dbReference type="InterPro" id="IPR032675">
    <property type="entry name" value="LRR_dom_sf"/>
</dbReference>
<feature type="signal peptide" evidence="4">
    <location>
        <begin position="1"/>
        <end position="24"/>
    </location>
</feature>
<proteinExistence type="predicted"/>
<feature type="chain" id="PRO_5026786429" description="Leucine-rich repeat-containing N-terminal plant-type domain-containing protein" evidence="4">
    <location>
        <begin position="25"/>
        <end position="129"/>
    </location>
</feature>